<dbReference type="SUPFAM" id="SSF51366">
    <property type="entry name" value="Ribulose-phoshate binding barrel"/>
    <property type="match status" value="1"/>
</dbReference>
<dbReference type="InterPro" id="IPR011060">
    <property type="entry name" value="RibuloseP-bd_barrel"/>
</dbReference>
<dbReference type="InterPro" id="IPR013785">
    <property type="entry name" value="Aldolase_TIM"/>
</dbReference>
<dbReference type="PIRSF" id="PIRSF005956">
    <property type="entry name" value="BtpA"/>
    <property type="match status" value="1"/>
</dbReference>
<protein>
    <submittedName>
        <fullName evidence="3">SgcQ protein</fullName>
    </submittedName>
</protein>
<dbReference type="OrthoDB" id="9791357at2"/>
<evidence type="ECO:0000313" key="4">
    <source>
        <dbReference type="Proteomes" id="UP000231553"/>
    </source>
</evidence>
<dbReference type="Gene3D" id="3.20.20.70">
    <property type="entry name" value="Aldolase class I"/>
    <property type="match status" value="1"/>
</dbReference>
<gene>
    <name evidence="3" type="ORF">CVM52_00175</name>
</gene>
<name>A0A2M8J730_9RHOB</name>
<dbReference type="NCBIfam" id="TIGR00259">
    <property type="entry name" value="thylakoid_BtpA"/>
    <property type="match status" value="1"/>
</dbReference>
<organism evidence="3 4">
    <name type="scientific">Pseudooceanicola lipolyticus</name>
    <dbReference type="NCBI Taxonomy" id="2029104"/>
    <lineage>
        <taxon>Bacteria</taxon>
        <taxon>Pseudomonadati</taxon>
        <taxon>Pseudomonadota</taxon>
        <taxon>Alphaproteobacteria</taxon>
        <taxon>Rhodobacterales</taxon>
        <taxon>Paracoccaceae</taxon>
        <taxon>Pseudooceanicola</taxon>
    </lineage>
</organism>
<dbReference type="AlphaFoldDB" id="A0A2M8J730"/>
<dbReference type="InterPro" id="IPR005137">
    <property type="entry name" value="BtpA"/>
</dbReference>
<reference evidence="3 4" key="1">
    <citation type="journal article" date="2018" name="Int. J. Syst. Evol. Microbiol.">
        <title>Pseudooceanicola lipolyticus sp. nov., a marine alphaproteobacterium, reclassification of Oceanicola flagellatus as Pseudooceanicola flagellatus comb. nov. and emended description of the genus Pseudooceanicola.</title>
        <authorList>
            <person name="Huang M.-M."/>
            <person name="Guo L.-L."/>
            <person name="Wu Y.-H."/>
            <person name="Lai Q.-L."/>
            <person name="Shao Z.-Z."/>
            <person name="Wang C.-S."/>
            <person name="Wu M."/>
            <person name="Xu X.-W."/>
        </authorList>
    </citation>
    <scope>NUCLEOTIDE SEQUENCE [LARGE SCALE GENOMIC DNA]</scope>
    <source>
        <strain evidence="3 4">157</strain>
    </source>
</reference>
<comment type="caution">
    <text evidence="3">The sequence shown here is derived from an EMBL/GenBank/DDBJ whole genome shotgun (WGS) entry which is preliminary data.</text>
</comment>
<dbReference type="PANTHER" id="PTHR21381:SF3">
    <property type="entry name" value="SGC REGION PROTEIN SGCQ-RELATED"/>
    <property type="match status" value="1"/>
</dbReference>
<dbReference type="PANTHER" id="PTHR21381">
    <property type="entry name" value="ZGC:162297"/>
    <property type="match status" value="1"/>
</dbReference>
<proteinExistence type="inferred from homology"/>
<feature type="compositionally biased region" description="Polar residues" evidence="2">
    <location>
        <begin position="1"/>
        <end position="10"/>
    </location>
</feature>
<accession>A0A2M8J730</accession>
<keyword evidence="4" id="KW-1185">Reference proteome</keyword>
<sequence>MTPGSTSSNPRPKLSGTPPGGWRGPPPHTTERIGKRMKTLFKDRYNQDKFIVGMVHTLAMPGSPMYDRTGGMRKLVKQAKKEAKILRDCGYHSVMYCNESDMPYMPVMAPETVAAMTDLVAECQAEIDLPFGINMLIDPIASISIAHATGGEFVRCFLTGSYVGDIGHVVPDGARALRLRADLQAQDIALICNVTPGFSITLDTRPTPQVASGAVFLGLADSVCVSGPAAGREADLSKIADTAEAVPDTPVLVGTGVSAENILRMAEVSDGFIIGSSIKVDGQTLNEVDPRRAEKLMSVFNKEYA</sequence>
<comment type="similarity">
    <text evidence="1">Belongs to the BtpA family.</text>
</comment>
<dbReference type="Pfam" id="PF03437">
    <property type="entry name" value="BtpA"/>
    <property type="match status" value="1"/>
</dbReference>
<evidence type="ECO:0000313" key="3">
    <source>
        <dbReference type="EMBL" id="PJE38581.1"/>
    </source>
</evidence>
<evidence type="ECO:0000256" key="1">
    <source>
        <dbReference type="ARBA" id="ARBA00006007"/>
    </source>
</evidence>
<feature type="region of interest" description="Disordered" evidence="2">
    <location>
        <begin position="1"/>
        <end position="33"/>
    </location>
</feature>
<dbReference type="EMBL" id="PGTB01000001">
    <property type="protein sequence ID" value="PJE38581.1"/>
    <property type="molecule type" value="Genomic_DNA"/>
</dbReference>
<dbReference type="Proteomes" id="UP000231553">
    <property type="component" value="Unassembled WGS sequence"/>
</dbReference>
<evidence type="ECO:0000256" key="2">
    <source>
        <dbReference type="SAM" id="MobiDB-lite"/>
    </source>
</evidence>